<keyword evidence="2" id="KW-1185">Reference proteome</keyword>
<reference evidence="1" key="1">
    <citation type="submission" date="2019-04" db="EMBL/GenBank/DDBJ databases">
        <title>Microbes associate with the intestines of laboratory mice.</title>
        <authorList>
            <person name="Navarre W."/>
            <person name="Wong E."/>
            <person name="Huang K."/>
            <person name="Tropini C."/>
            <person name="Ng K."/>
            <person name="Yu B."/>
        </authorList>
    </citation>
    <scope>NUCLEOTIDE SEQUENCE</scope>
    <source>
        <strain evidence="1">NM01_1-7b</strain>
    </source>
</reference>
<protein>
    <submittedName>
        <fullName evidence="1">6-pyruvoyl tetrahydrobiopterin synthase</fullName>
    </submittedName>
</protein>
<gene>
    <name evidence="1" type="ORF">E5329_13940</name>
</gene>
<sequence length="160" mass="19070">MRKEKLYREYRLKSYLNMNHYIIINGKQGQTHPHTWEFITTIIVSGNEFVEFRTFESLIEQYLEQYQNQILNNIKPFDLIVPTIENVTDYFNEELQALLREQGGELVSIEGSETPTRSYIVSHRNEPEFIEQIGKKQTEQVFSVVQYVVDQLMSDQNNKW</sequence>
<organism evidence="1 2">
    <name type="scientific">Petralouisia muris</name>
    <dbReference type="NCBI Taxonomy" id="3032872"/>
    <lineage>
        <taxon>Bacteria</taxon>
        <taxon>Bacillati</taxon>
        <taxon>Bacillota</taxon>
        <taxon>Clostridia</taxon>
        <taxon>Lachnospirales</taxon>
        <taxon>Lachnospiraceae</taxon>
        <taxon>Petralouisia</taxon>
    </lineage>
</organism>
<evidence type="ECO:0000313" key="2">
    <source>
        <dbReference type="Proteomes" id="UP000304953"/>
    </source>
</evidence>
<dbReference type="EMBL" id="SRYA01000026">
    <property type="protein sequence ID" value="TGY95665.1"/>
    <property type="molecule type" value="Genomic_DNA"/>
</dbReference>
<dbReference type="Proteomes" id="UP000304953">
    <property type="component" value="Unassembled WGS sequence"/>
</dbReference>
<name>A0AC61RVL2_9FIRM</name>
<accession>A0AC61RVL2</accession>
<evidence type="ECO:0000313" key="1">
    <source>
        <dbReference type="EMBL" id="TGY95665.1"/>
    </source>
</evidence>
<proteinExistence type="predicted"/>
<comment type="caution">
    <text evidence="1">The sequence shown here is derived from an EMBL/GenBank/DDBJ whole genome shotgun (WGS) entry which is preliminary data.</text>
</comment>